<protein>
    <submittedName>
        <fullName evidence="2">Uncharacterized protein</fullName>
    </submittedName>
</protein>
<organism evidence="2 3">
    <name type="scientific">Granulicella mallensis (strain ATCC BAA-1857 / DSM 23137 / MP5ACTX8)</name>
    <dbReference type="NCBI Taxonomy" id="682795"/>
    <lineage>
        <taxon>Bacteria</taxon>
        <taxon>Pseudomonadati</taxon>
        <taxon>Acidobacteriota</taxon>
        <taxon>Terriglobia</taxon>
        <taxon>Terriglobales</taxon>
        <taxon>Acidobacteriaceae</taxon>
        <taxon>Granulicella</taxon>
    </lineage>
</organism>
<sequence>MRLTFVTASFFNSLDALEGTAAGMFFGFIPIVGMVIKYWGDGWLIPVASVYGGFFLLIHGKSVHWKCPRCSKCFLRKNGRGFAFPFRSRCGSCSLTREGARRYRSNARSR</sequence>
<keyword evidence="1" id="KW-0812">Transmembrane</keyword>
<evidence type="ECO:0000313" key="2">
    <source>
        <dbReference type="EMBL" id="AEU38251.1"/>
    </source>
</evidence>
<evidence type="ECO:0000313" key="3">
    <source>
        <dbReference type="Proteomes" id="UP000007113"/>
    </source>
</evidence>
<dbReference type="AlphaFoldDB" id="G8NP52"/>
<accession>G8NP52</accession>
<dbReference type="HOGENOM" id="CLU_2167394_0_0_0"/>
<dbReference type="EMBL" id="CP003130">
    <property type="protein sequence ID" value="AEU38251.1"/>
    <property type="molecule type" value="Genomic_DNA"/>
</dbReference>
<evidence type="ECO:0000256" key="1">
    <source>
        <dbReference type="SAM" id="Phobius"/>
    </source>
</evidence>
<reference evidence="2 3" key="1">
    <citation type="submission" date="2011-11" db="EMBL/GenBank/DDBJ databases">
        <title>Complete sequence of Granulicella mallensis MP5ACTX8.</title>
        <authorList>
            <consortium name="US DOE Joint Genome Institute"/>
            <person name="Lucas S."/>
            <person name="Copeland A."/>
            <person name="Lapidus A."/>
            <person name="Cheng J.-F."/>
            <person name="Goodwin L."/>
            <person name="Pitluck S."/>
            <person name="Peters L."/>
            <person name="Lu M."/>
            <person name="Detter J.C."/>
            <person name="Han C."/>
            <person name="Tapia R."/>
            <person name="Land M."/>
            <person name="Hauser L."/>
            <person name="Kyrpides N."/>
            <person name="Ivanova N."/>
            <person name="Mikhailova N."/>
            <person name="Pagani I."/>
            <person name="Rawat S."/>
            <person name="Mannisto M."/>
            <person name="Haggblom M."/>
            <person name="Woyke T."/>
        </authorList>
    </citation>
    <scope>NUCLEOTIDE SEQUENCE [LARGE SCALE GENOMIC DNA]</scope>
    <source>
        <strain evidence="3">ATCC BAA-1857 / DSM 23137 / MP5ACTX8</strain>
    </source>
</reference>
<proteinExistence type="predicted"/>
<name>G8NP52_GRAMM</name>
<keyword evidence="1" id="KW-1133">Transmembrane helix</keyword>
<dbReference type="STRING" id="682795.AciX8_3968"/>
<gene>
    <name evidence="2" type="ordered locus">AciX8_3968</name>
</gene>
<keyword evidence="1" id="KW-0472">Membrane</keyword>
<dbReference type="KEGG" id="gma:AciX8_3968"/>
<dbReference type="Proteomes" id="UP000007113">
    <property type="component" value="Chromosome"/>
</dbReference>
<feature type="transmembrane region" description="Helical" evidence="1">
    <location>
        <begin position="40"/>
        <end position="59"/>
    </location>
</feature>
<keyword evidence="3" id="KW-1185">Reference proteome</keyword>